<evidence type="ECO:0000313" key="2">
    <source>
        <dbReference type="EMBL" id="CAB3999653.1"/>
    </source>
</evidence>
<dbReference type="Gene3D" id="3.30.70.270">
    <property type="match status" value="1"/>
</dbReference>
<protein>
    <submittedName>
        <fullName evidence="2">Uncharacterized protein</fullName>
    </submittedName>
</protein>
<name>A0A6S7H9C6_PARCT</name>
<feature type="non-terminal residue" evidence="2">
    <location>
        <position position="1"/>
    </location>
</feature>
<accession>A0A6S7H9C6</accession>
<gene>
    <name evidence="2" type="ORF">PACLA_8A050149</name>
</gene>
<evidence type="ECO:0000256" key="1">
    <source>
        <dbReference type="SAM" id="MobiDB-lite"/>
    </source>
</evidence>
<dbReference type="PANTHER" id="PTHR34072:SF28">
    <property type="entry name" value="RIBONUCLEASE H"/>
    <property type="match status" value="1"/>
</dbReference>
<dbReference type="SUPFAM" id="SSF56672">
    <property type="entry name" value="DNA/RNA polymerases"/>
    <property type="match status" value="1"/>
</dbReference>
<reference evidence="2" key="1">
    <citation type="submission" date="2020-04" db="EMBL/GenBank/DDBJ databases">
        <authorList>
            <person name="Alioto T."/>
            <person name="Alioto T."/>
            <person name="Gomez Garrido J."/>
        </authorList>
    </citation>
    <scope>NUCLEOTIDE SEQUENCE</scope>
    <source>
        <strain evidence="2">A484AB</strain>
    </source>
</reference>
<feature type="non-terminal residue" evidence="2">
    <location>
        <position position="347"/>
    </location>
</feature>
<feature type="region of interest" description="Disordered" evidence="1">
    <location>
        <begin position="265"/>
        <end position="285"/>
    </location>
</feature>
<evidence type="ECO:0000313" key="3">
    <source>
        <dbReference type="Proteomes" id="UP001152795"/>
    </source>
</evidence>
<dbReference type="EMBL" id="CACRXK020003639">
    <property type="protein sequence ID" value="CAB3999653.1"/>
    <property type="molecule type" value="Genomic_DNA"/>
</dbReference>
<dbReference type="AlphaFoldDB" id="A0A6S7H9C6"/>
<dbReference type="Proteomes" id="UP001152795">
    <property type="component" value="Unassembled WGS sequence"/>
</dbReference>
<sequence length="347" mass="39587">LEDLRNEFDVIVENYERTSERFSLEESYDRAVYIDALFALLYRYVQPKSSASYPSAGINRNLAEDVLNANFAIETSIQVEIKNKIFLHVCKSYDRCDTSFRNTIRILEIVGKLEDYERGYGAISYNSTKFCSRGYVHFPPGRHYKVILSDEFRVWERCIRTMETLQISSGNLGIKTYRSVTSITKPWPLGAEDIYEVVRLTVLSGHSLKIGPAIGTGRTNKFEQYTQIFSKFARRNCMGIPDEIETRGVNLPPPLTYPAKFREEAARETGHSGEHPDPAKVESILDMPAPTDTKGLKRFLGMVNYLAKFLPLLSDMTEPLRRLEGSSCNEDWTPDLLSLSLFNTDPD</sequence>
<feature type="compositionally biased region" description="Basic and acidic residues" evidence="1">
    <location>
        <begin position="265"/>
        <end position="280"/>
    </location>
</feature>
<dbReference type="InterPro" id="IPR043128">
    <property type="entry name" value="Rev_trsase/Diguanyl_cyclase"/>
</dbReference>
<organism evidence="2 3">
    <name type="scientific">Paramuricea clavata</name>
    <name type="common">Red gorgonian</name>
    <name type="synonym">Violescent sea-whip</name>
    <dbReference type="NCBI Taxonomy" id="317549"/>
    <lineage>
        <taxon>Eukaryota</taxon>
        <taxon>Metazoa</taxon>
        <taxon>Cnidaria</taxon>
        <taxon>Anthozoa</taxon>
        <taxon>Octocorallia</taxon>
        <taxon>Malacalcyonacea</taxon>
        <taxon>Plexauridae</taxon>
        <taxon>Paramuricea</taxon>
    </lineage>
</organism>
<proteinExistence type="predicted"/>
<dbReference type="InterPro" id="IPR043502">
    <property type="entry name" value="DNA/RNA_pol_sf"/>
</dbReference>
<comment type="caution">
    <text evidence="2">The sequence shown here is derived from an EMBL/GenBank/DDBJ whole genome shotgun (WGS) entry which is preliminary data.</text>
</comment>
<keyword evidence="3" id="KW-1185">Reference proteome</keyword>
<dbReference type="OrthoDB" id="6118485at2759"/>
<dbReference type="PANTHER" id="PTHR34072">
    <property type="entry name" value="ENZYMATIC POLYPROTEIN-RELATED"/>
    <property type="match status" value="1"/>
</dbReference>